<proteinExistence type="predicted"/>
<comment type="caution">
    <text evidence="1">The sequence shown here is derived from an EMBL/GenBank/DDBJ whole genome shotgun (WGS) entry which is preliminary data.</text>
</comment>
<protein>
    <submittedName>
        <fullName evidence="1">Uncharacterized protein</fullName>
    </submittedName>
</protein>
<gene>
    <name evidence="1" type="ORF">S12H4_18756</name>
</gene>
<name>X1RDC3_9ZZZZ</name>
<evidence type="ECO:0000313" key="1">
    <source>
        <dbReference type="EMBL" id="GAI78752.1"/>
    </source>
</evidence>
<organism evidence="1">
    <name type="scientific">marine sediment metagenome</name>
    <dbReference type="NCBI Taxonomy" id="412755"/>
    <lineage>
        <taxon>unclassified sequences</taxon>
        <taxon>metagenomes</taxon>
        <taxon>ecological metagenomes</taxon>
    </lineage>
</organism>
<dbReference type="EMBL" id="BARW01009301">
    <property type="protein sequence ID" value="GAI78752.1"/>
    <property type="molecule type" value="Genomic_DNA"/>
</dbReference>
<sequence length="156" mass="17779">LERFFQDESLDSVIDKALQLQITAKVLPPNEQPVWNSQSKKVTIPGRSVALRLVGDNIRIDVVFTPYQEENGNLLLVAQGQVWFFEAANTKTKYLTTIQSIPVSWGEKVSFFPLGFSQEFANTPTFNIQLEVEIFPYRDLFQHLPRSIRFISSGVS</sequence>
<feature type="non-terminal residue" evidence="1">
    <location>
        <position position="1"/>
    </location>
</feature>
<reference evidence="1" key="1">
    <citation type="journal article" date="2014" name="Front. Microbiol.">
        <title>High frequency of phylogenetically diverse reductive dehalogenase-homologous genes in deep subseafloor sedimentary metagenomes.</title>
        <authorList>
            <person name="Kawai M."/>
            <person name="Futagami T."/>
            <person name="Toyoda A."/>
            <person name="Takaki Y."/>
            <person name="Nishi S."/>
            <person name="Hori S."/>
            <person name="Arai W."/>
            <person name="Tsubouchi T."/>
            <person name="Morono Y."/>
            <person name="Uchiyama I."/>
            <person name="Ito T."/>
            <person name="Fujiyama A."/>
            <person name="Inagaki F."/>
            <person name="Takami H."/>
        </authorList>
    </citation>
    <scope>NUCLEOTIDE SEQUENCE</scope>
    <source>
        <strain evidence="1">Expedition CK06-06</strain>
    </source>
</reference>
<accession>X1RDC3</accession>
<dbReference type="AlphaFoldDB" id="X1RDC3"/>